<evidence type="ECO:0000313" key="1">
    <source>
        <dbReference type="EMBL" id="EPH42546.1"/>
    </source>
</evidence>
<dbReference type="AlphaFoldDB" id="S3ZFU8"/>
<reference evidence="1 2" key="1">
    <citation type="submission" date="2013-02" db="EMBL/GenBank/DDBJ databases">
        <title>Draft Genome Sequence of Streptomyces aurantiacus, Which Produces Setomimycin.</title>
        <authorList>
            <person name="Gruening B.A."/>
            <person name="Praeg A."/>
            <person name="Erxleben A."/>
            <person name="Guenther S."/>
            <person name="Mueller M."/>
        </authorList>
    </citation>
    <scope>NUCLEOTIDE SEQUENCE [LARGE SCALE GENOMIC DNA]</scope>
    <source>
        <strain evidence="1 2">JA 4570</strain>
    </source>
</reference>
<protein>
    <submittedName>
        <fullName evidence="1">Uncharacterized protein</fullName>
    </submittedName>
</protein>
<organism evidence="1 2">
    <name type="scientific">Streptomyces aurantiacus JA 4570</name>
    <dbReference type="NCBI Taxonomy" id="1286094"/>
    <lineage>
        <taxon>Bacteria</taxon>
        <taxon>Bacillati</taxon>
        <taxon>Actinomycetota</taxon>
        <taxon>Actinomycetes</taxon>
        <taxon>Kitasatosporales</taxon>
        <taxon>Streptomycetaceae</taxon>
        <taxon>Streptomyces</taxon>
        <taxon>Streptomyces aurantiacus group</taxon>
    </lineage>
</organism>
<dbReference type="EMBL" id="AOPZ01000223">
    <property type="protein sequence ID" value="EPH42546.1"/>
    <property type="molecule type" value="Genomic_DNA"/>
</dbReference>
<sequence length="32" mass="3119">MCLVVGLCVVAITLSGTLTGIGRTRAGRDGAG</sequence>
<keyword evidence="2" id="KW-1185">Reference proteome</keyword>
<comment type="caution">
    <text evidence="1">The sequence shown here is derived from an EMBL/GenBank/DDBJ whole genome shotgun (WGS) entry which is preliminary data.</text>
</comment>
<accession>S3ZFU8</accession>
<dbReference type="Proteomes" id="UP000014629">
    <property type="component" value="Unassembled WGS sequence"/>
</dbReference>
<gene>
    <name evidence="1" type="ORF">STRAU_4397</name>
</gene>
<evidence type="ECO:0000313" key="2">
    <source>
        <dbReference type="Proteomes" id="UP000014629"/>
    </source>
</evidence>
<name>S3ZFU8_9ACTN</name>
<proteinExistence type="predicted"/>